<comment type="caution">
    <text evidence="2">The sequence shown here is derived from an EMBL/GenBank/DDBJ whole genome shotgun (WGS) entry which is preliminary data.</text>
</comment>
<feature type="domain" description="PPM-type phosphatase" evidence="1">
    <location>
        <begin position="5"/>
        <end position="252"/>
    </location>
</feature>
<protein>
    <submittedName>
        <fullName evidence="2">PP2C family serine/threonine-protein phosphatase</fullName>
    </submittedName>
</protein>
<dbReference type="Proteomes" id="UP001336250">
    <property type="component" value="Unassembled WGS sequence"/>
</dbReference>
<dbReference type="Gene3D" id="3.60.40.10">
    <property type="entry name" value="PPM-type phosphatase domain"/>
    <property type="match status" value="1"/>
</dbReference>
<organism evidence="2 3">
    <name type="scientific">Aquincola agrisoli</name>
    <dbReference type="NCBI Taxonomy" id="3119538"/>
    <lineage>
        <taxon>Bacteria</taxon>
        <taxon>Pseudomonadati</taxon>
        <taxon>Pseudomonadota</taxon>
        <taxon>Betaproteobacteria</taxon>
        <taxon>Burkholderiales</taxon>
        <taxon>Sphaerotilaceae</taxon>
        <taxon>Aquincola</taxon>
    </lineage>
</organism>
<dbReference type="SMART" id="SM00332">
    <property type="entry name" value="PP2Cc"/>
    <property type="match status" value="1"/>
</dbReference>
<proteinExistence type="predicted"/>
<name>A0AAW9QA60_9BURK</name>
<dbReference type="EMBL" id="JAZIBG010000020">
    <property type="protein sequence ID" value="MEF7614130.1"/>
    <property type="molecule type" value="Genomic_DNA"/>
</dbReference>
<evidence type="ECO:0000313" key="3">
    <source>
        <dbReference type="Proteomes" id="UP001336250"/>
    </source>
</evidence>
<dbReference type="SMART" id="SM00331">
    <property type="entry name" value="PP2C_SIG"/>
    <property type="match status" value="1"/>
</dbReference>
<dbReference type="PROSITE" id="PS51746">
    <property type="entry name" value="PPM_2"/>
    <property type="match status" value="1"/>
</dbReference>
<dbReference type="RefSeq" id="WP_332289066.1">
    <property type="nucleotide sequence ID" value="NZ_JAZIBG010000020.1"/>
</dbReference>
<reference evidence="2 3" key="1">
    <citation type="submission" date="2024-02" db="EMBL/GenBank/DDBJ databases">
        <title>Genome sequence of Aquincola sp. MAHUQ-54.</title>
        <authorList>
            <person name="Huq M.A."/>
        </authorList>
    </citation>
    <scope>NUCLEOTIDE SEQUENCE [LARGE SCALE GENOMIC DNA]</scope>
    <source>
        <strain evidence="2 3">MAHUQ-54</strain>
    </source>
</reference>
<gene>
    <name evidence="2" type="ORF">V4F39_09445</name>
</gene>
<dbReference type="InterPro" id="IPR001932">
    <property type="entry name" value="PPM-type_phosphatase-like_dom"/>
</dbReference>
<accession>A0AAW9QA60</accession>
<dbReference type="InterPro" id="IPR036457">
    <property type="entry name" value="PPM-type-like_dom_sf"/>
</dbReference>
<evidence type="ECO:0000259" key="1">
    <source>
        <dbReference type="PROSITE" id="PS51746"/>
    </source>
</evidence>
<dbReference type="AlphaFoldDB" id="A0AAW9QA60"/>
<dbReference type="SUPFAM" id="SSF81606">
    <property type="entry name" value="PP2C-like"/>
    <property type="match status" value="1"/>
</dbReference>
<dbReference type="CDD" id="cd00143">
    <property type="entry name" value="PP2Cc"/>
    <property type="match status" value="1"/>
</dbReference>
<evidence type="ECO:0000313" key="2">
    <source>
        <dbReference type="EMBL" id="MEF7614130.1"/>
    </source>
</evidence>
<keyword evidence="3" id="KW-1185">Reference proteome</keyword>
<dbReference type="Pfam" id="PF13672">
    <property type="entry name" value="PP2C_2"/>
    <property type="match status" value="1"/>
</dbReference>
<sequence>MLALEVAMLSEMGGRKANEDACGHWHSVDELCCVLADGAGGHGGGGIAARLVVERMLQGFAAHPTTGSRQLTDLVFDTNRAVIDARVPDTERANMFSTVVGLVIDFVGHRVHWAHAGDSRLYWFRQGRLHTRTRDHSLVQSLVDAGLLPPDQARHHPQRSELRSALGTASDVLEVSDSGEPRVVEAGDVFLLCTDGLWEHVPDAVLESTLADSPSPSAWLAALEREITAATRQKTSHDNFTALTVWTAPVPA</sequence>